<evidence type="ECO:0000313" key="2">
    <source>
        <dbReference type="EMBL" id="ONK58393.1"/>
    </source>
</evidence>
<keyword evidence="3" id="KW-1185">Reference proteome</keyword>
<dbReference type="Proteomes" id="UP000243459">
    <property type="component" value="Chromosome 9"/>
</dbReference>
<sequence length="88" mass="8870">MAPKTIADKDKGKKSTSSSGEAVDLPIISATFILGTTSGAELVVIAGSSVGTSPVVTTSSTSPVRAEVSVLPIVVVLLLLAFCQLSPR</sequence>
<feature type="compositionally biased region" description="Basic and acidic residues" evidence="1">
    <location>
        <begin position="1"/>
        <end position="13"/>
    </location>
</feature>
<dbReference type="AlphaFoldDB" id="A0A5P1E8X2"/>
<name>A0A5P1E8X2_ASPOF</name>
<accession>A0A5P1E8X2</accession>
<reference evidence="3" key="1">
    <citation type="journal article" date="2017" name="Nat. Commun.">
        <title>The asparagus genome sheds light on the origin and evolution of a young Y chromosome.</title>
        <authorList>
            <person name="Harkess A."/>
            <person name="Zhou J."/>
            <person name="Xu C."/>
            <person name="Bowers J.E."/>
            <person name="Van der Hulst R."/>
            <person name="Ayyampalayam S."/>
            <person name="Mercati F."/>
            <person name="Riccardi P."/>
            <person name="McKain M.R."/>
            <person name="Kakrana A."/>
            <person name="Tang H."/>
            <person name="Ray J."/>
            <person name="Groenendijk J."/>
            <person name="Arikit S."/>
            <person name="Mathioni S.M."/>
            <person name="Nakano M."/>
            <person name="Shan H."/>
            <person name="Telgmann-Rauber A."/>
            <person name="Kanno A."/>
            <person name="Yue Z."/>
            <person name="Chen H."/>
            <person name="Li W."/>
            <person name="Chen Y."/>
            <person name="Xu X."/>
            <person name="Zhang Y."/>
            <person name="Luo S."/>
            <person name="Chen H."/>
            <person name="Gao J."/>
            <person name="Mao Z."/>
            <person name="Pires J.C."/>
            <person name="Luo M."/>
            <person name="Kudrna D."/>
            <person name="Wing R.A."/>
            <person name="Meyers B.C."/>
            <person name="Yi K."/>
            <person name="Kong H."/>
            <person name="Lavrijsen P."/>
            <person name="Sunseri F."/>
            <person name="Falavigna A."/>
            <person name="Ye Y."/>
            <person name="Leebens-Mack J.H."/>
            <person name="Chen G."/>
        </authorList>
    </citation>
    <scope>NUCLEOTIDE SEQUENCE [LARGE SCALE GENOMIC DNA]</scope>
    <source>
        <strain evidence="3">cv. DH0086</strain>
    </source>
</reference>
<gene>
    <name evidence="2" type="ORF">A4U43_C09F11870</name>
</gene>
<protein>
    <submittedName>
        <fullName evidence="2">Uncharacterized protein</fullName>
    </submittedName>
</protein>
<organism evidence="2 3">
    <name type="scientific">Asparagus officinalis</name>
    <name type="common">Garden asparagus</name>
    <dbReference type="NCBI Taxonomy" id="4686"/>
    <lineage>
        <taxon>Eukaryota</taxon>
        <taxon>Viridiplantae</taxon>
        <taxon>Streptophyta</taxon>
        <taxon>Embryophyta</taxon>
        <taxon>Tracheophyta</taxon>
        <taxon>Spermatophyta</taxon>
        <taxon>Magnoliopsida</taxon>
        <taxon>Liliopsida</taxon>
        <taxon>Asparagales</taxon>
        <taxon>Asparagaceae</taxon>
        <taxon>Asparagoideae</taxon>
        <taxon>Asparagus</taxon>
    </lineage>
</organism>
<evidence type="ECO:0000256" key="1">
    <source>
        <dbReference type="SAM" id="MobiDB-lite"/>
    </source>
</evidence>
<dbReference type="EMBL" id="CM007389">
    <property type="protein sequence ID" value="ONK58393.1"/>
    <property type="molecule type" value="Genomic_DNA"/>
</dbReference>
<dbReference type="Gramene" id="ONK58393">
    <property type="protein sequence ID" value="ONK58393"/>
    <property type="gene ID" value="A4U43_C09F11870"/>
</dbReference>
<evidence type="ECO:0000313" key="3">
    <source>
        <dbReference type="Proteomes" id="UP000243459"/>
    </source>
</evidence>
<proteinExistence type="predicted"/>
<feature type="region of interest" description="Disordered" evidence="1">
    <location>
        <begin position="1"/>
        <end position="21"/>
    </location>
</feature>